<dbReference type="GO" id="GO:0061630">
    <property type="term" value="F:ubiquitin protein ligase activity"/>
    <property type="evidence" value="ECO:0007669"/>
    <property type="project" value="UniProtKB-EC"/>
</dbReference>
<evidence type="ECO:0000256" key="9">
    <source>
        <dbReference type="SAM" id="MobiDB-lite"/>
    </source>
</evidence>
<dbReference type="InterPro" id="IPR031127">
    <property type="entry name" value="E3_UB_ligase_RBR"/>
</dbReference>
<evidence type="ECO:0000256" key="7">
    <source>
        <dbReference type="ARBA" id="ARBA00022786"/>
    </source>
</evidence>
<name>F0XRH7_GROCL</name>
<dbReference type="Proteomes" id="UP000007796">
    <property type="component" value="Unassembled WGS sequence"/>
</dbReference>
<keyword evidence="4" id="KW-0479">Metal-binding</keyword>
<keyword evidence="6" id="KW-0863">Zinc-finger</keyword>
<feature type="compositionally biased region" description="Low complexity" evidence="9">
    <location>
        <begin position="626"/>
        <end position="643"/>
    </location>
</feature>
<feature type="domain" description="RING-type" evidence="10">
    <location>
        <begin position="309"/>
        <end position="512"/>
    </location>
</feature>
<evidence type="ECO:0000256" key="6">
    <source>
        <dbReference type="ARBA" id="ARBA00022771"/>
    </source>
</evidence>
<sequence length="839" mass="93349">MAFSLEEMYQQEVVSLAIPYHGDDDGTADFDKQAKGKERADEKDEAMRPIIEAEEQDTETDTDTDEEKDKRRLPRPGSGSGDDTDADYDDLSWMSVPPPAALTEGLTSDLAEVLVEIARSSIEGVQARAAQKMAERAARAEQAQIDKAKAGVVTAEEVAERAAQTLVEERGWPLANRSLELDMLKGKGKESAEPETAVSSSVEAWPQTQTKMQTQKQTQPLPSSVSERRSRSRMFAARLLRHVHVHSRSQNSAESSAAGAAAGATAAAERDLQWLQQNRWLLTAESGMTVTAPLRAAMLPGQATTAMPEPIECISCFDETPAREAVRRVCHSYCLGCFRQLVATAVSNEAQFPAKCCLNEVPSRTIRRHVTREVWQRYAAKAAELAVPVSERLYCAAVNCGMYVPASQQSRAARIGRCSGGHETCTMCRQIAHGTGSKRGPCAEDRDGQLADELAADAGWRRCQQCSVLIEHADACQHMTCRCGGQFCYVCGAVWRTCECTMEDLQELKARAAERQAARAERERAAEAATAVADQELQELREALRAVEELEREETQRQERQQAERTGRLERLRDRREAVLRREAPRQHVQLAADLQRLTGRQEETARKRRRQQRADHQQAQDEARAAQQADQASEQTAAAAEAEQLVRTAEQAWAADYSARVRLEQRVEAGYRADLLADVTLWADRPDRLSRIDAAVRVLMRRNDGRLDAYLRWRDGQLAAVRCRADENRAMGDELRTRARRLAAETQLAHRTALCRVHDAERTWVRVVAAERCRQLEAMLAVKRRLGLAGSAVPADAELLLLIEFDGAGTLDGVDIEDCLRLQETEQDARERVQDSSA</sequence>
<feature type="region of interest" description="Disordered" evidence="9">
    <location>
        <begin position="185"/>
        <end position="229"/>
    </location>
</feature>
<evidence type="ECO:0000259" key="10">
    <source>
        <dbReference type="PROSITE" id="PS51873"/>
    </source>
</evidence>
<dbReference type="SUPFAM" id="SSF57850">
    <property type="entry name" value="RING/U-box"/>
    <property type="match status" value="1"/>
</dbReference>
<keyword evidence="3" id="KW-0808">Transferase</keyword>
<feature type="region of interest" description="Disordered" evidence="9">
    <location>
        <begin position="549"/>
        <end position="569"/>
    </location>
</feature>
<gene>
    <name evidence="11" type="ORF">CMQ_260</name>
</gene>
<dbReference type="GO" id="GO:0008270">
    <property type="term" value="F:zinc ion binding"/>
    <property type="evidence" value="ECO:0007669"/>
    <property type="project" value="UniProtKB-KW"/>
</dbReference>
<dbReference type="OrthoDB" id="9977870at2759"/>
<keyword evidence="7" id="KW-0833">Ubl conjugation pathway</keyword>
<dbReference type="HOGENOM" id="CLU_008347_0_0_1"/>
<reference evidence="11 12" key="1">
    <citation type="journal article" date="2011" name="Proc. Natl. Acad. Sci. U.S.A.">
        <title>Genome and transcriptome analyses of the mountain pine beetle-fungal symbiont Grosmannia clavigera, a lodgepole pine pathogen.</title>
        <authorList>
            <person name="DiGuistini S."/>
            <person name="Wang Y."/>
            <person name="Liao N.Y."/>
            <person name="Taylor G."/>
            <person name="Tanguay P."/>
            <person name="Feau N."/>
            <person name="Henrissat B."/>
            <person name="Chan S.K."/>
            <person name="Hesse-Orce U."/>
            <person name="Alamouti S.M."/>
            <person name="Tsui C.K.M."/>
            <person name="Docking R.T."/>
            <person name="Levasseur A."/>
            <person name="Haridas S."/>
            <person name="Robertson G."/>
            <person name="Birol I."/>
            <person name="Holt R.A."/>
            <person name="Marra M.A."/>
            <person name="Hamelin R.C."/>
            <person name="Hirst M."/>
            <person name="Jones S.J.M."/>
            <person name="Bohlmann J."/>
            <person name="Breuil C."/>
        </authorList>
    </citation>
    <scope>NUCLEOTIDE SEQUENCE [LARGE SCALE GENOMIC DNA]</scope>
    <source>
        <strain evidence="12">kw1407 / UAMH 11150</strain>
    </source>
</reference>
<dbReference type="CDD" id="cd22584">
    <property type="entry name" value="Rcat_RBR_unk"/>
    <property type="match status" value="1"/>
</dbReference>
<dbReference type="eggNOG" id="KOG1812">
    <property type="taxonomic scope" value="Eukaryota"/>
</dbReference>
<dbReference type="InterPro" id="IPR002867">
    <property type="entry name" value="IBR_dom"/>
</dbReference>
<protein>
    <recommendedName>
        <fullName evidence="2">RBR-type E3 ubiquitin transferase</fullName>
        <ecNumber evidence="2">2.3.2.31</ecNumber>
    </recommendedName>
</protein>
<dbReference type="Pfam" id="PF01485">
    <property type="entry name" value="IBR"/>
    <property type="match status" value="2"/>
</dbReference>
<dbReference type="PANTHER" id="PTHR11685">
    <property type="entry name" value="RBR FAMILY RING FINGER AND IBR DOMAIN-CONTAINING"/>
    <property type="match status" value="1"/>
</dbReference>
<evidence type="ECO:0000256" key="3">
    <source>
        <dbReference type="ARBA" id="ARBA00022679"/>
    </source>
</evidence>
<evidence type="ECO:0000256" key="4">
    <source>
        <dbReference type="ARBA" id="ARBA00022723"/>
    </source>
</evidence>
<keyword evidence="5" id="KW-0677">Repeat</keyword>
<dbReference type="PROSITE" id="PS51873">
    <property type="entry name" value="TRIAD"/>
    <property type="match status" value="1"/>
</dbReference>
<dbReference type="AlphaFoldDB" id="F0XRH7"/>
<dbReference type="GeneID" id="25975607"/>
<comment type="catalytic activity">
    <reaction evidence="1">
        <text>[E2 ubiquitin-conjugating enzyme]-S-ubiquitinyl-L-cysteine + [acceptor protein]-L-lysine = [E2 ubiquitin-conjugating enzyme]-L-cysteine + [acceptor protein]-N(6)-ubiquitinyl-L-lysine.</text>
        <dbReference type="EC" id="2.3.2.31"/>
    </reaction>
</comment>
<keyword evidence="8" id="KW-0862">Zinc</keyword>
<dbReference type="EC" id="2.3.2.31" evidence="2"/>
<evidence type="ECO:0000313" key="12">
    <source>
        <dbReference type="Proteomes" id="UP000007796"/>
    </source>
</evidence>
<dbReference type="STRING" id="655863.F0XRH7"/>
<dbReference type="InterPro" id="IPR013083">
    <property type="entry name" value="Znf_RING/FYVE/PHD"/>
</dbReference>
<dbReference type="CDD" id="cd20335">
    <property type="entry name" value="BRcat_RBR"/>
    <property type="match status" value="1"/>
</dbReference>
<feature type="compositionally biased region" description="Basic and acidic residues" evidence="9">
    <location>
        <begin position="613"/>
        <end position="625"/>
    </location>
</feature>
<dbReference type="EMBL" id="GL629807">
    <property type="protein sequence ID" value="EFW99942.1"/>
    <property type="molecule type" value="Genomic_DNA"/>
</dbReference>
<feature type="compositionally biased region" description="Low complexity" evidence="9">
    <location>
        <begin position="207"/>
        <end position="225"/>
    </location>
</feature>
<evidence type="ECO:0000313" key="11">
    <source>
        <dbReference type="EMBL" id="EFW99942.1"/>
    </source>
</evidence>
<dbReference type="Gene3D" id="1.20.120.1750">
    <property type="match status" value="1"/>
</dbReference>
<accession>F0XRH7</accession>
<keyword evidence="12" id="KW-1185">Reference proteome</keyword>
<dbReference type="InterPro" id="IPR044066">
    <property type="entry name" value="TRIAD_supradom"/>
</dbReference>
<evidence type="ECO:0000256" key="5">
    <source>
        <dbReference type="ARBA" id="ARBA00022737"/>
    </source>
</evidence>
<feature type="region of interest" description="Disordered" evidence="9">
    <location>
        <begin position="20"/>
        <end position="102"/>
    </location>
</feature>
<dbReference type="Gene3D" id="3.30.40.10">
    <property type="entry name" value="Zinc/RING finger domain, C3HC4 (zinc finger)"/>
    <property type="match status" value="1"/>
</dbReference>
<evidence type="ECO:0000256" key="2">
    <source>
        <dbReference type="ARBA" id="ARBA00012251"/>
    </source>
</evidence>
<evidence type="ECO:0000256" key="8">
    <source>
        <dbReference type="ARBA" id="ARBA00022833"/>
    </source>
</evidence>
<proteinExistence type="predicted"/>
<dbReference type="InParanoid" id="F0XRH7"/>
<evidence type="ECO:0000256" key="1">
    <source>
        <dbReference type="ARBA" id="ARBA00001798"/>
    </source>
</evidence>
<dbReference type="GO" id="GO:0016567">
    <property type="term" value="P:protein ubiquitination"/>
    <property type="evidence" value="ECO:0007669"/>
    <property type="project" value="InterPro"/>
</dbReference>
<organism evidence="12">
    <name type="scientific">Grosmannia clavigera (strain kw1407 / UAMH 11150)</name>
    <name type="common">Blue stain fungus</name>
    <name type="synonym">Graphiocladiella clavigera</name>
    <dbReference type="NCBI Taxonomy" id="655863"/>
    <lineage>
        <taxon>Eukaryota</taxon>
        <taxon>Fungi</taxon>
        <taxon>Dikarya</taxon>
        <taxon>Ascomycota</taxon>
        <taxon>Pezizomycotina</taxon>
        <taxon>Sordariomycetes</taxon>
        <taxon>Sordariomycetidae</taxon>
        <taxon>Ophiostomatales</taxon>
        <taxon>Ophiostomataceae</taxon>
        <taxon>Leptographium</taxon>
    </lineage>
</organism>
<feature type="compositionally biased region" description="Acidic residues" evidence="9">
    <location>
        <begin position="52"/>
        <end position="66"/>
    </location>
</feature>
<feature type="compositionally biased region" description="Basic and acidic residues" evidence="9">
    <location>
        <begin position="21"/>
        <end position="47"/>
    </location>
</feature>
<dbReference type="RefSeq" id="XP_014169357.1">
    <property type="nucleotide sequence ID" value="XM_014313882.1"/>
</dbReference>
<feature type="region of interest" description="Disordered" evidence="9">
    <location>
        <begin position="590"/>
        <end position="643"/>
    </location>
</feature>